<evidence type="ECO:0000313" key="7">
    <source>
        <dbReference type="EMBL" id="QHT06958.1"/>
    </source>
</evidence>
<keyword evidence="2" id="KW-0489">Methyltransferase</keyword>
<evidence type="ECO:0000256" key="4">
    <source>
        <dbReference type="ARBA" id="ARBA00022691"/>
    </source>
</evidence>
<reference evidence="7" key="1">
    <citation type="journal article" date="2020" name="Nature">
        <title>Giant virus diversity and host interactions through global metagenomics.</title>
        <authorList>
            <person name="Schulz F."/>
            <person name="Roux S."/>
            <person name="Paez-Espino D."/>
            <person name="Jungbluth S."/>
            <person name="Walsh D.A."/>
            <person name="Denef V.J."/>
            <person name="McMahon K.D."/>
            <person name="Konstantinidis K.T."/>
            <person name="Eloe-Fadrosh E.A."/>
            <person name="Kyrpides N.C."/>
            <person name="Woyke T."/>
        </authorList>
    </citation>
    <scope>NUCLEOTIDE SEQUENCE</scope>
    <source>
        <strain evidence="7">GVMAG-M-3300021962-46</strain>
    </source>
</reference>
<dbReference type="Pfam" id="PF03291">
    <property type="entry name" value="mRNA_G-N7_MeTrfase"/>
    <property type="match status" value="1"/>
</dbReference>
<organism evidence="7">
    <name type="scientific">viral metagenome</name>
    <dbReference type="NCBI Taxonomy" id="1070528"/>
    <lineage>
        <taxon>unclassified sequences</taxon>
        <taxon>metagenomes</taxon>
        <taxon>organismal metagenomes</taxon>
    </lineage>
</organism>
<dbReference type="EC" id="2.1.1.56" evidence="1"/>
<evidence type="ECO:0000256" key="1">
    <source>
        <dbReference type="ARBA" id="ARBA00011926"/>
    </source>
</evidence>
<keyword evidence="4" id="KW-0949">S-adenosyl-L-methionine</keyword>
<dbReference type="SUPFAM" id="SSF50249">
    <property type="entry name" value="Nucleic acid-binding proteins"/>
    <property type="match status" value="1"/>
</dbReference>
<evidence type="ECO:0000256" key="3">
    <source>
        <dbReference type="ARBA" id="ARBA00022679"/>
    </source>
</evidence>
<dbReference type="SUPFAM" id="SSF53335">
    <property type="entry name" value="S-adenosyl-L-methionine-dependent methyltransferases"/>
    <property type="match status" value="1"/>
</dbReference>
<dbReference type="InterPro" id="IPR001339">
    <property type="entry name" value="mRNA_cap_enzyme_adenylation"/>
</dbReference>
<dbReference type="InterPro" id="IPR012340">
    <property type="entry name" value="NA-bd_OB-fold"/>
</dbReference>
<evidence type="ECO:0000256" key="5">
    <source>
        <dbReference type="ARBA" id="ARBA00022884"/>
    </source>
</evidence>
<dbReference type="Pfam" id="PF01331">
    <property type="entry name" value="mRNA_cap_enzyme"/>
    <property type="match status" value="1"/>
</dbReference>
<keyword evidence="3" id="KW-0808">Transferase</keyword>
<dbReference type="PROSITE" id="PS51562">
    <property type="entry name" value="RNA_CAP0_MT"/>
    <property type="match status" value="1"/>
</dbReference>
<protein>
    <recommendedName>
        <fullName evidence="1">mRNA (guanine-N(7))-methyltransferase</fullName>
        <ecNumber evidence="1">2.1.1.56</ecNumber>
    </recommendedName>
</protein>
<dbReference type="EMBL" id="MN739479">
    <property type="protein sequence ID" value="QHT06958.1"/>
    <property type="molecule type" value="Genomic_DNA"/>
</dbReference>
<evidence type="ECO:0000256" key="2">
    <source>
        <dbReference type="ARBA" id="ARBA00022603"/>
    </source>
</evidence>
<dbReference type="GO" id="GO:0004482">
    <property type="term" value="F:mRNA 5'-cap (guanine-N7-)-methyltransferase activity"/>
    <property type="evidence" value="ECO:0007669"/>
    <property type="project" value="UniProtKB-EC"/>
</dbReference>
<dbReference type="InterPro" id="IPR029063">
    <property type="entry name" value="SAM-dependent_MTases_sf"/>
</dbReference>
<dbReference type="PANTHER" id="PTHR12189">
    <property type="entry name" value="MRNA GUANINE-7- METHYLTRANSFERASE"/>
    <property type="match status" value="1"/>
</dbReference>
<accession>A0A6C0CQX5</accession>
<dbReference type="Gene3D" id="2.40.50.140">
    <property type="entry name" value="Nucleic acid-binding proteins"/>
    <property type="match status" value="1"/>
</dbReference>
<dbReference type="CDD" id="cd02440">
    <property type="entry name" value="AdoMet_MTases"/>
    <property type="match status" value="1"/>
</dbReference>
<keyword evidence="5" id="KW-0694">RNA-binding</keyword>
<proteinExistence type="predicted"/>
<dbReference type="InterPro" id="IPR039753">
    <property type="entry name" value="RG7MT1"/>
</dbReference>
<sequence length="1003" mass="118431">MNVSREKVVQILEEQQEHLPENKWDWNIYLNYPEQPWSAKMIEQLIKQLNSYKDIKLELEKDILYVKVVDGSMTLLVEGLTNISEYCQNEYFEVVPHTWKEITILKEKNIDKHYSLNIQSTIQRELDFTVDETTIDWLNIAKYYQQVKRYVYQHKSGRYIIEFTKSNPDAFGTMRDADLNSQPQEVKVYLQLSEKESIKPEERLSHLIRHMLFLMKNITHEDYLMTLEEQNKIITKYLHLISSVRDLNKYEKQNPQPFFLAPKPITLEKKNLIDPDTAYGVVSILKNYTVTDKADGERMLLYVDDIGEVYLINNTFNVRKTGISVTASTLHQSLLDGEYIPKYLLTEGHNETDIFAVFDAYFINNESIMQIPLIQEGKPNRYIKMKMMLQTDYWNTKESNLRIELKEHYAKEGKDLFQKCKEILENKKRRYDIDGLIFTPVDLPVFAYYPNQFKKLKGKSVAWDRVLKWKPAEQNTIDFLVKQQEEDYIDSVSNKKYRRFKLFTGFNASQWEEIPVWKGVQYTFQKEKMISKDEEYQAKLFKPIVNYHPAISMAFIPVNSAGQCITEEDHTIVIDNTIVEFAYDKNEKMHPSMRWKANRVREDKTRAYRMTGSMSKTANDLKVALNIWQNIHDPVTYEHIIGQLPVTVDQIPTDIEERLLGTNDVYYARDIPRNHMLSVHMLNFHNYGIKSYLYSRPERRDSLLELACGMAGDLPRWRDHRYNFILGVDLVKNNIESPQGSYGRYLYQRKEFLKNHRQVQRLYYPQAIFVVGDCALPLETGEAAKGKDYDSEALLKLLYMGKVTEKFNYLNAHRIPGKASRKFDVVSCQFAIHYFCKSKDRLEGFLRNVSFNLRPNGKFITTFMDGVKVHQLIQKEGFAKGIKDGNVVWCIQKQYKSFNKANAYGRLIDVYLENTNKFILEYLVHFDVLKEKAKEYNLEVVEDGFFGDMFQMLKQKMIDNDPNRNRFIDNDLKALDKDPVQTQFSFLNRWVIFRKMEEREIIA</sequence>
<dbReference type="PANTHER" id="PTHR12189:SF2">
    <property type="entry name" value="MRNA CAP GUANINE-N7 METHYLTRANSFERASE"/>
    <property type="match status" value="1"/>
</dbReference>
<dbReference type="GO" id="GO:0004484">
    <property type="term" value="F:mRNA guanylyltransferase activity"/>
    <property type="evidence" value="ECO:0007669"/>
    <property type="project" value="InterPro"/>
</dbReference>
<dbReference type="Gene3D" id="3.30.470.30">
    <property type="entry name" value="DNA ligase/mRNA capping enzyme"/>
    <property type="match status" value="1"/>
</dbReference>
<dbReference type="InterPro" id="IPR004971">
    <property type="entry name" value="mRNA_G-N7_MeTrfase_dom"/>
</dbReference>
<dbReference type="SUPFAM" id="SSF56091">
    <property type="entry name" value="DNA ligase/mRNA capping enzyme, catalytic domain"/>
    <property type="match status" value="1"/>
</dbReference>
<name>A0A6C0CQX5_9ZZZZ</name>
<feature type="domain" description="MRNA cap 0 methyltransferase" evidence="6">
    <location>
        <begin position="677"/>
        <end position="996"/>
    </location>
</feature>
<dbReference type="AlphaFoldDB" id="A0A6C0CQX5"/>
<dbReference type="Gene3D" id="3.40.50.150">
    <property type="entry name" value="Vaccinia Virus protein VP39"/>
    <property type="match status" value="1"/>
</dbReference>
<dbReference type="GO" id="GO:0003723">
    <property type="term" value="F:RNA binding"/>
    <property type="evidence" value="ECO:0007669"/>
    <property type="project" value="UniProtKB-KW"/>
</dbReference>
<dbReference type="GO" id="GO:0005524">
    <property type="term" value="F:ATP binding"/>
    <property type="evidence" value="ECO:0007669"/>
    <property type="project" value="InterPro"/>
</dbReference>
<evidence type="ECO:0000259" key="6">
    <source>
        <dbReference type="PROSITE" id="PS51562"/>
    </source>
</evidence>
<dbReference type="GO" id="GO:0005634">
    <property type="term" value="C:nucleus"/>
    <property type="evidence" value="ECO:0007669"/>
    <property type="project" value="TreeGrafter"/>
</dbReference>